<reference evidence="8 9" key="1">
    <citation type="submission" date="2015-08" db="EMBL/GenBank/DDBJ databases">
        <title>Ancestral chromatin configuration constrains chromatin evolution on differentiating sex chromosomes in Drosophila.</title>
        <authorList>
            <person name="Zhou Q."/>
            <person name="Bachtrog D."/>
        </authorList>
    </citation>
    <scope>NUCLEOTIDE SEQUENCE [LARGE SCALE GENOMIC DNA]</scope>
    <source>
        <tissue evidence="8">Whole larvae</tissue>
    </source>
</reference>
<evidence type="ECO:0000259" key="7">
    <source>
        <dbReference type="Pfam" id="PF02932"/>
    </source>
</evidence>
<dbReference type="GO" id="GO:0004888">
    <property type="term" value="F:transmembrane signaling receptor activity"/>
    <property type="evidence" value="ECO:0007669"/>
    <property type="project" value="InterPro"/>
</dbReference>
<dbReference type="InterPro" id="IPR038050">
    <property type="entry name" value="Neuro_actylchol_rec"/>
</dbReference>
<sequence>MSYYYCVRYSFPCQAPLASVKQLIKRYRYLLMFITNHNFPLAADLEDEVANANVSALDRLRMNTIIYDVNSPPTEKGKPSNITLAINVAYLDIDELSGKVTIHCWLNIHWRDDRRGWQPKDYDNITTLTVPSDSVWKPQITHFNGADDATFTVDTPLQFRDNGYVMWNPPAVYTAYCNLNMRSWPYDKQTCKFNIGTWAQNHIDGALWVHPQTLNFMDFMRSSEWEIADWKTKNVDELLYEFVQFTFVLQRRSSMYTGVIYIPASCVLLLALSCFWLPPQMGEKIMLNGILIVLVAAFLMYFSQLLPVLAGNTPLIIIFYGYCLLLLSLGTIIEVVVLYLATAEHKRRVPELLKRWLHGKLGDLLLLSNFINEAEPQASQSNGRAKELEENPYEDIRTPLDINPTETPSTRALQFDWLLLATAVDRISFCIFTLTYLLLILLYVL</sequence>
<keyword evidence="2 5" id="KW-0812">Transmembrane</keyword>
<evidence type="ECO:0000313" key="9">
    <source>
        <dbReference type="Proteomes" id="UP000494163"/>
    </source>
</evidence>
<proteinExistence type="predicted"/>
<dbReference type="STRING" id="30019.A0A0M3QT97"/>
<dbReference type="OrthoDB" id="410315at2759"/>
<dbReference type="EMBL" id="CP012523">
    <property type="protein sequence ID" value="ALC38533.1"/>
    <property type="molecule type" value="Genomic_DNA"/>
</dbReference>
<feature type="transmembrane region" description="Helical" evidence="5">
    <location>
        <begin position="315"/>
        <end position="341"/>
    </location>
</feature>
<evidence type="ECO:0000256" key="5">
    <source>
        <dbReference type="SAM" id="Phobius"/>
    </source>
</evidence>
<name>A0A0M3QT97_DROBS</name>
<dbReference type="FunFam" id="1.20.58.390:FF:000092">
    <property type="entry name" value="Nicotinic acetylcholine receptor subunit alpha10"/>
    <property type="match status" value="1"/>
</dbReference>
<organism evidence="8 9">
    <name type="scientific">Drosophila busckii</name>
    <name type="common">Fruit fly</name>
    <dbReference type="NCBI Taxonomy" id="30019"/>
    <lineage>
        <taxon>Eukaryota</taxon>
        <taxon>Metazoa</taxon>
        <taxon>Ecdysozoa</taxon>
        <taxon>Arthropoda</taxon>
        <taxon>Hexapoda</taxon>
        <taxon>Insecta</taxon>
        <taxon>Pterygota</taxon>
        <taxon>Neoptera</taxon>
        <taxon>Endopterygota</taxon>
        <taxon>Diptera</taxon>
        <taxon>Brachycera</taxon>
        <taxon>Muscomorpha</taxon>
        <taxon>Ephydroidea</taxon>
        <taxon>Drosophilidae</taxon>
        <taxon>Drosophila</taxon>
    </lineage>
</organism>
<evidence type="ECO:0000256" key="1">
    <source>
        <dbReference type="ARBA" id="ARBA00004141"/>
    </source>
</evidence>
<evidence type="ECO:0000259" key="6">
    <source>
        <dbReference type="Pfam" id="PF02931"/>
    </source>
</evidence>
<keyword evidence="3 5" id="KW-1133">Transmembrane helix</keyword>
<dbReference type="InterPro" id="IPR006201">
    <property type="entry name" value="Neur_channel"/>
</dbReference>
<dbReference type="GO" id="GO:0016020">
    <property type="term" value="C:membrane"/>
    <property type="evidence" value="ECO:0007669"/>
    <property type="project" value="UniProtKB-SubCell"/>
</dbReference>
<feature type="transmembrane region" description="Helical" evidence="5">
    <location>
        <begin position="255"/>
        <end position="278"/>
    </location>
</feature>
<dbReference type="SUPFAM" id="SSF63712">
    <property type="entry name" value="Nicotinic receptor ligand binding domain-like"/>
    <property type="match status" value="1"/>
</dbReference>
<dbReference type="CDD" id="cd19051">
    <property type="entry name" value="LGIC_TM_cation"/>
    <property type="match status" value="1"/>
</dbReference>
<comment type="subcellular location">
    <subcellularLocation>
        <location evidence="1">Membrane</location>
        <topology evidence="1">Multi-pass membrane protein</topology>
    </subcellularLocation>
</comment>
<dbReference type="PRINTS" id="PR00252">
    <property type="entry name" value="NRIONCHANNEL"/>
</dbReference>
<accession>A0A0M3QT97</accession>
<feature type="domain" description="Neurotransmitter-gated ion-channel ligand-binding" evidence="6">
    <location>
        <begin position="59"/>
        <end position="252"/>
    </location>
</feature>
<dbReference type="AlphaFoldDB" id="A0A0M3QT97"/>
<evidence type="ECO:0000256" key="3">
    <source>
        <dbReference type="ARBA" id="ARBA00022989"/>
    </source>
</evidence>
<evidence type="ECO:0000256" key="2">
    <source>
        <dbReference type="ARBA" id="ARBA00022692"/>
    </source>
</evidence>
<keyword evidence="9" id="KW-1185">Reference proteome</keyword>
<dbReference type="InterPro" id="IPR036719">
    <property type="entry name" value="Neuro-gated_channel_TM_sf"/>
</dbReference>
<dbReference type="OMA" id="VWTPQIT"/>
<dbReference type="Pfam" id="PF02932">
    <property type="entry name" value="Neur_chan_memb"/>
    <property type="match status" value="1"/>
</dbReference>
<protein>
    <submittedName>
        <fullName evidence="8">NAcRbeta-21C</fullName>
    </submittedName>
</protein>
<dbReference type="Proteomes" id="UP000494163">
    <property type="component" value="Chromosome 2L"/>
</dbReference>
<dbReference type="SUPFAM" id="SSF90112">
    <property type="entry name" value="Neurotransmitter-gated ion-channel transmembrane pore"/>
    <property type="match status" value="1"/>
</dbReference>
<evidence type="ECO:0000256" key="4">
    <source>
        <dbReference type="ARBA" id="ARBA00023136"/>
    </source>
</evidence>
<evidence type="ECO:0000313" key="8">
    <source>
        <dbReference type="EMBL" id="ALC38533.1"/>
    </source>
</evidence>
<dbReference type="GO" id="GO:0005230">
    <property type="term" value="F:extracellular ligand-gated monoatomic ion channel activity"/>
    <property type="evidence" value="ECO:0007669"/>
    <property type="project" value="InterPro"/>
</dbReference>
<gene>
    <name evidence="8" type="ORF">Dbus_chr2Lg618</name>
</gene>
<dbReference type="Pfam" id="PF02931">
    <property type="entry name" value="Neur_chan_LBD"/>
    <property type="match status" value="1"/>
</dbReference>
<feature type="transmembrane region" description="Helical" evidence="5">
    <location>
        <begin position="285"/>
        <end position="303"/>
    </location>
</feature>
<dbReference type="CDD" id="cd18989">
    <property type="entry name" value="LGIC_ECD_cation"/>
    <property type="match status" value="1"/>
</dbReference>
<feature type="domain" description="Neurotransmitter-gated ion-channel transmembrane" evidence="7">
    <location>
        <begin position="260"/>
        <end position="384"/>
    </location>
</feature>
<feature type="transmembrane region" description="Helical" evidence="5">
    <location>
        <begin position="417"/>
        <end position="444"/>
    </location>
</feature>
<dbReference type="InterPro" id="IPR036734">
    <property type="entry name" value="Neur_chan_lig-bd_sf"/>
</dbReference>
<dbReference type="InterPro" id="IPR006202">
    <property type="entry name" value="Neur_chan_lig-bd"/>
</dbReference>
<dbReference type="InterPro" id="IPR006029">
    <property type="entry name" value="Neurotrans-gated_channel_TM"/>
</dbReference>
<dbReference type="Gene3D" id="2.70.170.10">
    <property type="entry name" value="Neurotransmitter-gated ion-channel ligand-binding domain"/>
    <property type="match status" value="1"/>
</dbReference>
<keyword evidence="4 5" id="KW-0472">Membrane</keyword>
<dbReference type="Gene3D" id="1.20.58.390">
    <property type="entry name" value="Neurotransmitter-gated ion-channel transmembrane domain"/>
    <property type="match status" value="1"/>
</dbReference>
<dbReference type="PANTHER" id="PTHR18945">
    <property type="entry name" value="NEUROTRANSMITTER GATED ION CHANNEL"/>
    <property type="match status" value="1"/>
</dbReference>
<dbReference type="SMR" id="A0A0M3QT97"/>